<feature type="region of interest" description="Disordered" evidence="1">
    <location>
        <begin position="397"/>
        <end position="421"/>
    </location>
</feature>
<protein>
    <recommendedName>
        <fullName evidence="2">AAA+ ATPase domain-containing protein</fullName>
    </recommendedName>
</protein>
<evidence type="ECO:0000313" key="4">
    <source>
        <dbReference type="Proteomes" id="UP000019678"/>
    </source>
</evidence>
<dbReference type="InterPro" id="IPR025662">
    <property type="entry name" value="Sigma_54_int_dom_ATP-bd_1"/>
</dbReference>
<dbReference type="InterPro" id="IPR051162">
    <property type="entry name" value="T4SS_component"/>
</dbReference>
<dbReference type="SUPFAM" id="SSF52540">
    <property type="entry name" value="P-loop containing nucleoside triphosphate hydrolases"/>
    <property type="match status" value="3"/>
</dbReference>
<comment type="caution">
    <text evidence="3">The sequence shown here is derived from an EMBL/GenBank/DDBJ whole genome shotgun (WGS) entry which is preliminary data.</text>
</comment>
<dbReference type="SMART" id="SM00382">
    <property type="entry name" value="AAA"/>
    <property type="match status" value="2"/>
</dbReference>
<dbReference type="InterPro" id="IPR002789">
    <property type="entry name" value="HerA_central"/>
</dbReference>
<organism evidence="3 4">
    <name type="scientific">Chondromyces apiculatus DSM 436</name>
    <dbReference type="NCBI Taxonomy" id="1192034"/>
    <lineage>
        <taxon>Bacteria</taxon>
        <taxon>Pseudomonadati</taxon>
        <taxon>Myxococcota</taxon>
        <taxon>Polyangia</taxon>
        <taxon>Polyangiales</taxon>
        <taxon>Polyangiaceae</taxon>
        <taxon>Chondromyces</taxon>
    </lineage>
</organism>
<name>A0A017TA54_9BACT</name>
<dbReference type="InterPro" id="IPR003593">
    <property type="entry name" value="AAA+_ATPase"/>
</dbReference>
<dbReference type="InterPro" id="IPR027417">
    <property type="entry name" value="P-loop_NTPase"/>
</dbReference>
<dbReference type="AlphaFoldDB" id="A0A017TA54"/>
<feature type="domain" description="AAA+ ATPase" evidence="2">
    <location>
        <begin position="64"/>
        <end position="340"/>
    </location>
</feature>
<feature type="domain" description="AAA+ ATPase" evidence="2">
    <location>
        <begin position="714"/>
        <end position="1037"/>
    </location>
</feature>
<evidence type="ECO:0000313" key="3">
    <source>
        <dbReference type="EMBL" id="EYF05496.1"/>
    </source>
</evidence>
<dbReference type="PANTHER" id="PTHR30121:SF6">
    <property type="entry name" value="SLR6007 PROTEIN"/>
    <property type="match status" value="1"/>
</dbReference>
<feature type="region of interest" description="Disordered" evidence="1">
    <location>
        <begin position="606"/>
        <end position="660"/>
    </location>
</feature>
<dbReference type="Proteomes" id="UP000019678">
    <property type="component" value="Unassembled WGS sequence"/>
</dbReference>
<feature type="compositionally biased region" description="Low complexity" evidence="1">
    <location>
        <begin position="645"/>
        <end position="660"/>
    </location>
</feature>
<dbReference type="eggNOG" id="COG0433">
    <property type="taxonomic scope" value="Bacteria"/>
</dbReference>
<dbReference type="EMBL" id="ASRX01000023">
    <property type="protein sequence ID" value="EYF05496.1"/>
    <property type="molecule type" value="Genomic_DNA"/>
</dbReference>
<proteinExistence type="predicted"/>
<dbReference type="PROSITE" id="PS00675">
    <property type="entry name" value="SIGMA54_INTERACT_1"/>
    <property type="match status" value="1"/>
</dbReference>
<accession>A0A017TA54</accession>
<dbReference type="STRING" id="1192034.CAP_3224"/>
<dbReference type="Gene3D" id="3.40.50.300">
    <property type="entry name" value="P-loop containing nucleotide triphosphate hydrolases"/>
    <property type="match status" value="2"/>
</dbReference>
<dbReference type="Pfam" id="PF01935">
    <property type="entry name" value="DUF87"/>
    <property type="match status" value="1"/>
</dbReference>
<keyword evidence="4" id="KW-1185">Reference proteome</keyword>
<gene>
    <name evidence="3" type="ORF">CAP_3224</name>
</gene>
<reference evidence="3 4" key="1">
    <citation type="submission" date="2013-05" db="EMBL/GenBank/DDBJ databases">
        <title>Genome assembly of Chondromyces apiculatus DSM 436.</title>
        <authorList>
            <person name="Sharma G."/>
            <person name="Khatri I."/>
            <person name="Kaur C."/>
            <person name="Mayilraj S."/>
            <person name="Subramanian S."/>
        </authorList>
    </citation>
    <scope>NUCLEOTIDE SEQUENCE [LARGE SCALE GENOMIC DNA]</scope>
    <source>
        <strain evidence="3 4">DSM 436</strain>
    </source>
</reference>
<sequence>MVTGGEQRLAVFLSPATLEIFHSIEHRHEIWKTDPFDVASLYTDAREVFHNLLERAITPPGLSSGRILLIKGESGSGKTHLLRTFRNQVHDEGKGFVGYLQMTTATGDYGRYLLTNLIDSLDQPYREHQSPESGLMRLSRAIASRCLGPGALARLRKDEEIGQEGLDALVSDAADELICRPEYAGVDLNLVRALLYLQCDDPRIKMRVLQYLRCEDLTSADRSRIGGLAPRIHDGDPGRTVEAIGRLIWSGAGRSLVMCLDQLEDIWNMDEAAVRFRKAMGAVCDLADRVPSSIVVICCLEDFYDQMREKLTNSARDRIEKDPAPIRLKSERSLDEVQQLVGRRLQYLYQQHKAPFDDSEPTFPIPPAAVARWETLPTREVLDGARKYREEAVALGRLPEVGERSPTHASTPPPPSPQPDILGLQQAWNDFRASYRGRRPEEEQEIEALLGWGIEACSDELESGHSFVTQAVEGGVEVDIRKGGQSIERLLVAVCNKSTRGGGLAGQVAKVRKEAGVRKVAIVRTTEFPSQPGSKVAEELGKVIETGGRRALLEDADCLTMLALRDFRLKHAVAPNLAVWLGSENPLSRLQVMRQVLGLDRFEPAGSVPVAPPPRNHAPVRAAPEEPAPVKAAPEKPTPLKAAPERAAPVRAAPGRPAPVRAAPERAAPFMSAAVPTSAPGPAAPSDAQAPRVLLLGKTEGITPQELTMPSDALNKHAAFLGGTGSGKTTLALGLVEQLLLQSVPVVLVDRKGDLCRYLHEKAWSEPLGDPAREQVRRRLRERVVPALYTPGGTAGRPLGITLMPTGIQDLPPDDRDEEATHAAGALGDMLGYKHHGRDQSCRAILVQALRLLASSGVPGSLEALVRFIDDQDPALVSAIGRLDTKLFTKLVQDLETFKLTNVRLLAGEGEQLDIDALLGLDGNLGPGRTRLCVVSTKFLGDSGKVLFWVAQLLIQLGRWASRRPSRSGALQAAILFDEADMYLPAVGQPATKAPMENLLRRARSAGLGLLLATQSPGDFDYRCRDNINTWMLGRITQPVAIQKMRPMLEDSRVDVAGKLAGRQVGQFFLLRNGDVSGFTSRLPAILPAQLPEEEILALARASRR</sequence>
<dbReference type="PANTHER" id="PTHR30121">
    <property type="entry name" value="UNCHARACTERIZED PROTEIN YJGR-RELATED"/>
    <property type="match status" value="1"/>
</dbReference>
<evidence type="ECO:0000256" key="1">
    <source>
        <dbReference type="SAM" id="MobiDB-lite"/>
    </source>
</evidence>
<evidence type="ECO:0000259" key="2">
    <source>
        <dbReference type="SMART" id="SM00382"/>
    </source>
</evidence>